<feature type="region of interest" description="Disordered" evidence="6">
    <location>
        <begin position="1"/>
        <end position="72"/>
    </location>
</feature>
<dbReference type="InParanoid" id="A0A0G4G1Y7"/>
<feature type="compositionally biased region" description="Polar residues" evidence="6">
    <location>
        <begin position="883"/>
        <end position="895"/>
    </location>
</feature>
<evidence type="ECO:0000259" key="8">
    <source>
        <dbReference type="Pfam" id="PF08016"/>
    </source>
</evidence>
<dbReference type="GO" id="GO:0050982">
    <property type="term" value="P:detection of mechanical stimulus"/>
    <property type="evidence" value="ECO:0007669"/>
    <property type="project" value="TreeGrafter"/>
</dbReference>
<protein>
    <recommendedName>
        <fullName evidence="12">Polycystin cation channel PKD1/PKD2 domain-containing protein</fullName>
    </recommendedName>
</protein>
<dbReference type="STRING" id="1169540.A0A0G4G1Y7"/>
<dbReference type="Pfam" id="PF20519">
    <property type="entry name" value="Polycystin_dom"/>
    <property type="match status" value="1"/>
</dbReference>
<feature type="compositionally biased region" description="Low complexity" evidence="6">
    <location>
        <begin position="724"/>
        <end position="743"/>
    </location>
</feature>
<evidence type="ECO:0000256" key="4">
    <source>
        <dbReference type="ARBA" id="ARBA00022989"/>
    </source>
</evidence>
<comment type="subcellular location">
    <subcellularLocation>
        <location evidence="1">Membrane</location>
        <topology evidence="1">Multi-pass membrane protein</topology>
    </subcellularLocation>
</comment>
<accession>A0A0G4G1Y7</accession>
<dbReference type="InterPro" id="IPR013122">
    <property type="entry name" value="PKD1_2_channel"/>
</dbReference>
<comment type="similarity">
    <text evidence="2">Belongs to the polycystin family.</text>
</comment>
<feature type="domain" description="Polycystin" evidence="9">
    <location>
        <begin position="213"/>
        <end position="356"/>
    </location>
</feature>
<keyword evidence="5 7" id="KW-0472">Membrane</keyword>
<organism evidence="10 11">
    <name type="scientific">Vitrella brassicaformis (strain CCMP3155)</name>
    <dbReference type="NCBI Taxonomy" id="1169540"/>
    <lineage>
        <taxon>Eukaryota</taxon>
        <taxon>Sar</taxon>
        <taxon>Alveolata</taxon>
        <taxon>Colpodellida</taxon>
        <taxon>Vitrellaceae</taxon>
        <taxon>Vitrella</taxon>
    </lineage>
</organism>
<keyword evidence="3 7" id="KW-0812">Transmembrane</keyword>
<evidence type="ECO:0000256" key="3">
    <source>
        <dbReference type="ARBA" id="ARBA00022692"/>
    </source>
</evidence>
<dbReference type="Pfam" id="PF08016">
    <property type="entry name" value="PKD_channel"/>
    <property type="match status" value="1"/>
</dbReference>
<dbReference type="OrthoDB" id="5322100at2759"/>
<feature type="transmembrane region" description="Helical" evidence="7">
    <location>
        <begin position="457"/>
        <end position="478"/>
    </location>
</feature>
<dbReference type="PANTHER" id="PTHR10877:SF197">
    <property type="entry name" value="POLYCYSTIC KIDNEY DISEASE PROTEIN 1-LIKE 2"/>
    <property type="match status" value="1"/>
</dbReference>
<dbReference type="VEuPathDB" id="CryptoDB:Vbra_9614"/>
<dbReference type="Proteomes" id="UP000041254">
    <property type="component" value="Unassembled WGS sequence"/>
</dbReference>
<dbReference type="AlphaFoldDB" id="A0A0G4G1Y7"/>
<evidence type="ECO:0000313" key="10">
    <source>
        <dbReference type="EMBL" id="CEM22072.1"/>
    </source>
</evidence>
<gene>
    <name evidence="10" type="ORF">Vbra_9614</name>
</gene>
<keyword evidence="4 7" id="KW-1133">Transmembrane helix</keyword>
<reference evidence="10 11" key="1">
    <citation type="submission" date="2014-11" db="EMBL/GenBank/DDBJ databases">
        <authorList>
            <person name="Zhu J."/>
            <person name="Qi W."/>
            <person name="Song R."/>
        </authorList>
    </citation>
    <scope>NUCLEOTIDE SEQUENCE [LARGE SCALE GENOMIC DNA]</scope>
</reference>
<feature type="transmembrane region" description="Helical" evidence="7">
    <location>
        <begin position="612"/>
        <end position="637"/>
    </location>
</feature>
<evidence type="ECO:0000256" key="1">
    <source>
        <dbReference type="ARBA" id="ARBA00004141"/>
    </source>
</evidence>
<feature type="compositionally biased region" description="Low complexity" evidence="6">
    <location>
        <begin position="805"/>
        <end position="817"/>
    </location>
</feature>
<evidence type="ECO:0000259" key="9">
    <source>
        <dbReference type="Pfam" id="PF20519"/>
    </source>
</evidence>
<dbReference type="GO" id="GO:0005262">
    <property type="term" value="F:calcium channel activity"/>
    <property type="evidence" value="ECO:0007669"/>
    <property type="project" value="TreeGrafter"/>
</dbReference>
<dbReference type="Gene3D" id="1.10.287.70">
    <property type="match status" value="1"/>
</dbReference>
<feature type="region of interest" description="Disordered" evidence="6">
    <location>
        <begin position="674"/>
        <end position="763"/>
    </location>
</feature>
<evidence type="ECO:0000256" key="6">
    <source>
        <dbReference type="SAM" id="MobiDB-lite"/>
    </source>
</evidence>
<name>A0A0G4G1Y7_VITBC</name>
<dbReference type="PANTHER" id="PTHR10877">
    <property type="entry name" value="POLYCYSTIN FAMILY MEMBER"/>
    <property type="match status" value="1"/>
</dbReference>
<evidence type="ECO:0008006" key="12">
    <source>
        <dbReference type="Google" id="ProtNLM"/>
    </source>
</evidence>
<dbReference type="InterPro" id="IPR051223">
    <property type="entry name" value="Polycystin"/>
</dbReference>
<feature type="transmembrane region" description="Helical" evidence="7">
    <location>
        <begin position="129"/>
        <end position="150"/>
    </location>
</feature>
<dbReference type="InterPro" id="IPR046791">
    <property type="entry name" value="Polycystin_dom"/>
</dbReference>
<keyword evidence="11" id="KW-1185">Reference proteome</keyword>
<evidence type="ECO:0000313" key="11">
    <source>
        <dbReference type="Proteomes" id="UP000041254"/>
    </source>
</evidence>
<feature type="transmembrane region" description="Helical" evidence="7">
    <location>
        <begin position="367"/>
        <end position="391"/>
    </location>
</feature>
<feature type="region of interest" description="Disordered" evidence="6">
    <location>
        <begin position="851"/>
        <end position="907"/>
    </location>
</feature>
<evidence type="ECO:0000256" key="2">
    <source>
        <dbReference type="ARBA" id="ARBA00007200"/>
    </source>
</evidence>
<feature type="compositionally biased region" description="Basic and acidic residues" evidence="6">
    <location>
        <begin position="32"/>
        <end position="59"/>
    </location>
</feature>
<sequence>MADNSVSKEVDDVDHPDHSRGRPSLLSTHVASSDKRDSIFTFQPEDHHEIQFADDDVTRPRRGSRGYSTGLGKLLSDQLGRRRSSGSSKPRGSVSAVSITSQPVLYRQTTAQMMLIRCASGINFINNKHINFCLIIFSAILVPLTIFYSLGRGRAGSNAFFIRYALENIFPSYGEEGLERMAFKITENEDHFWEWFNRSFVELRRYRGVLFPVGAFRLRQLRVQVKDCDLDDYGLVFTKYEGREKLIRQSLVVGEAVNERWVERNSNEVQGYFGLFDIRYPSSGLIVDFDLSDVQKCFETVEILQEANWIRLNTTRLVTYDVTLYNPNSNLFAINRYTWEISGYGGFEFDSHMEVHRFTRSITGSGLDMAVFIGQLVILIILALHMLHYIFNYCSIQILTSKEGAYRRYSVMLEIHRGNSTSEVDADHPFKHHKLNKQKMGLTKGLRTVCTCRCDPWFVVDLLSFVSLIAFFCMRTYAENVFRQKHVEIGPSSKYYNLRTPTYCMITANYCLCVPLLQCFRVLRALRYVQGWNYEMATLSETVFAMVPTMVTFILFGIMVLLLFAMLFHTAFGANVEGFRSLGRSLVSLVRLTFGDFDYDPLHDSNQFMGPALFVLAMIMLALAMVNLFIAMMVDLWGRLKDLELERQRRLAAEDPDEYDEPILPYVLNRKRSAHSHASTARDHPLASRQGSRSKPKEEGDVSRSVSRTQVIIDHPVMRSFRQGSKSLSKSLSKSISGTKSITPSQSLAPPGTRGARRRKRREECVIQDEWSISEDVAHDDDAARGHAGQPGLLPPVPERRGHPSAAAAAASQAQQSRLLTTTTPFKDASDLATYAAAQQSIPTLIHSTCHAAHRRESDAGSVPTEEETSAAAPIVEAPATDVEQSQSAEAPTSRTGHRMSPLPLPDESTAYQVAHSQEIAQIIENIRRESLSSPER</sequence>
<evidence type="ECO:0000256" key="7">
    <source>
        <dbReference type="SAM" id="Phobius"/>
    </source>
</evidence>
<feature type="compositionally biased region" description="Basic and acidic residues" evidence="6">
    <location>
        <begin position="1"/>
        <end position="20"/>
    </location>
</feature>
<proteinExistence type="inferred from homology"/>
<feature type="domain" description="Polycystin cation channel PKD1/PKD2" evidence="8">
    <location>
        <begin position="457"/>
        <end position="635"/>
    </location>
</feature>
<feature type="transmembrane region" description="Helical" evidence="7">
    <location>
        <begin position="543"/>
        <end position="568"/>
    </location>
</feature>
<dbReference type="GO" id="GO:0016020">
    <property type="term" value="C:membrane"/>
    <property type="evidence" value="ECO:0007669"/>
    <property type="project" value="UniProtKB-SubCell"/>
</dbReference>
<dbReference type="EMBL" id="CDMY01000550">
    <property type="protein sequence ID" value="CEM22072.1"/>
    <property type="molecule type" value="Genomic_DNA"/>
</dbReference>
<evidence type="ECO:0000256" key="5">
    <source>
        <dbReference type="ARBA" id="ARBA00023136"/>
    </source>
</evidence>
<feature type="region of interest" description="Disordered" evidence="6">
    <location>
        <begin position="782"/>
        <end position="818"/>
    </location>
</feature>